<dbReference type="InterPro" id="IPR050312">
    <property type="entry name" value="IolE/XylAMocC-like"/>
</dbReference>
<proteinExistence type="predicted"/>
<dbReference type="InterPro" id="IPR036237">
    <property type="entry name" value="Xyl_isomerase-like_sf"/>
</dbReference>
<dbReference type="AlphaFoldDB" id="A0A7V7TXQ9"/>
<comment type="caution">
    <text evidence="2">The sequence shown here is derived from an EMBL/GenBank/DDBJ whole genome shotgun (WGS) entry which is preliminary data.</text>
</comment>
<accession>A0A7V7TXQ9</accession>
<gene>
    <name evidence="2" type="ORF">F6X38_05575</name>
</gene>
<evidence type="ECO:0000313" key="2">
    <source>
        <dbReference type="EMBL" id="KAB0681355.1"/>
    </source>
</evidence>
<reference evidence="2 3" key="1">
    <citation type="submission" date="2019-09" db="EMBL/GenBank/DDBJ databases">
        <title>YIM 132180 draft genome.</title>
        <authorList>
            <person name="Zhang K."/>
        </authorList>
    </citation>
    <scope>NUCLEOTIDE SEQUENCE [LARGE SCALE GENOMIC DNA]</scope>
    <source>
        <strain evidence="2 3">YIM 132180</strain>
    </source>
</reference>
<evidence type="ECO:0000259" key="1">
    <source>
        <dbReference type="Pfam" id="PF01261"/>
    </source>
</evidence>
<dbReference type="RefSeq" id="WP_150968610.1">
    <property type="nucleotide sequence ID" value="NZ_VZDO01000003.1"/>
</dbReference>
<sequence length="258" mass="28181">MSTLLPGLCSVTFRRLAPESVLQLAAEAGIAAIEWGGDVHVPPGDRETAARVGRLTREAGLRVSSYGSYLAPPDASPDAVRDVFEVAEALGCRHVRIWPGRRDRPSADYAPEERRAAIDAIRQVGDEAAARGLTIGLEYHPNSLTDELASARDLMAEIDAPNVFLYWQPSPGIGMEAALAEIAAIGGAVCHLHVFAWDAARNRYPLATQGDEWRRYFAALPERRWQEPCFAMLEFVENDDPASFERDAETLRALLAAG</sequence>
<dbReference type="SUPFAM" id="SSF51658">
    <property type="entry name" value="Xylose isomerase-like"/>
    <property type="match status" value="1"/>
</dbReference>
<dbReference type="PANTHER" id="PTHR12110:SF41">
    <property type="entry name" value="INOSOSE DEHYDRATASE"/>
    <property type="match status" value="1"/>
</dbReference>
<evidence type="ECO:0000313" key="3">
    <source>
        <dbReference type="Proteomes" id="UP000432089"/>
    </source>
</evidence>
<protein>
    <submittedName>
        <fullName evidence="2">TIM barrel protein</fullName>
    </submittedName>
</protein>
<dbReference type="Pfam" id="PF01261">
    <property type="entry name" value="AP_endonuc_2"/>
    <property type="match status" value="1"/>
</dbReference>
<dbReference type="EMBL" id="VZDO01000003">
    <property type="protein sequence ID" value="KAB0681355.1"/>
    <property type="molecule type" value="Genomic_DNA"/>
</dbReference>
<dbReference type="PANTHER" id="PTHR12110">
    <property type="entry name" value="HYDROXYPYRUVATE ISOMERASE"/>
    <property type="match status" value="1"/>
</dbReference>
<feature type="domain" description="Xylose isomerase-like TIM barrel" evidence="1">
    <location>
        <begin position="22"/>
        <end position="253"/>
    </location>
</feature>
<dbReference type="Gene3D" id="3.20.20.150">
    <property type="entry name" value="Divalent-metal-dependent TIM barrel enzymes"/>
    <property type="match status" value="1"/>
</dbReference>
<dbReference type="Proteomes" id="UP000432089">
    <property type="component" value="Unassembled WGS sequence"/>
</dbReference>
<keyword evidence="3" id="KW-1185">Reference proteome</keyword>
<name>A0A7V7TXQ9_9HYPH</name>
<dbReference type="InterPro" id="IPR013022">
    <property type="entry name" value="Xyl_isomerase-like_TIM-brl"/>
</dbReference>
<organism evidence="2 3">
    <name type="scientific">Plantimonas leprariae</name>
    <dbReference type="NCBI Taxonomy" id="2615207"/>
    <lineage>
        <taxon>Bacteria</taxon>
        <taxon>Pseudomonadati</taxon>
        <taxon>Pseudomonadota</taxon>
        <taxon>Alphaproteobacteria</taxon>
        <taxon>Hyphomicrobiales</taxon>
        <taxon>Aurantimonadaceae</taxon>
        <taxon>Plantimonas</taxon>
    </lineage>
</organism>